<sequence>MRISSQQAVESTTAMKAIQSAPVEQVEKQGSLDTTAMIDQQSATFENSEVTEGKIKQAVDSLNEFLEINHNSAKFVYHEGLERYFVQVVNTDTEEVVKEIPPKKLLDAFYEMQKLVGMIVDEKI</sequence>
<gene>
    <name evidence="1" type="ORF">H9636_01895</name>
</gene>
<dbReference type="InterPro" id="IPR005186">
    <property type="entry name" value="FlaG"/>
</dbReference>
<name>A0ABR8X7U3_9BACL</name>
<evidence type="ECO:0000313" key="1">
    <source>
        <dbReference type="EMBL" id="MBD8025399.1"/>
    </source>
</evidence>
<dbReference type="PANTHER" id="PTHR37166:SF1">
    <property type="entry name" value="PROTEIN FLAG"/>
    <property type="match status" value="1"/>
</dbReference>
<keyword evidence="1" id="KW-0282">Flagellum</keyword>
<proteinExistence type="predicted"/>
<reference evidence="1 2" key="1">
    <citation type="submission" date="2020-08" db="EMBL/GenBank/DDBJ databases">
        <title>A Genomic Blueprint of the Chicken Gut Microbiome.</title>
        <authorList>
            <person name="Gilroy R."/>
            <person name="Ravi A."/>
            <person name="Getino M."/>
            <person name="Pursley I."/>
            <person name="Horton D.L."/>
            <person name="Alikhan N.-F."/>
            <person name="Baker D."/>
            <person name="Gharbi K."/>
            <person name="Hall N."/>
            <person name="Watson M."/>
            <person name="Adriaenssens E.M."/>
            <person name="Foster-Nyarko E."/>
            <person name="Jarju S."/>
            <person name="Secka A."/>
            <person name="Antonio M."/>
            <person name="Oren A."/>
            <person name="Chaudhuri R."/>
            <person name="La Ragione R.M."/>
            <person name="Hildebrand F."/>
            <person name="Pallen M.J."/>
        </authorList>
    </citation>
    <scope>NUCLEOTIDE SEQUENCE [LARGE SCALE GENOMIC DNA]</scope>
    <source>
        <strain evidence="1 2">Re31</strain>
    </source>
</reference>
<keyword evidence="2" id="KW-1185">Reference proteome</keyword>
<dbReference type="PANTHER" id="PTHR37166">
    <property type="entry name" value="PROTEIN FLAG"/>
    <property type="match status" value="1"/>
</dbReference>
<dbReference type="Pfam" id="PF03646">
    <property type="entry name" value="FlaG"/>
    <property type="match status" value="1"/>
</dbReference>
<keyword evidence="1" id="KW-0969">Cilium</keyword>
<dbReference type="InterPro" id="IPR035924">
    <property type="entry name" value="FlaG-like_sf"/>
</dbReference>
<dbReference type="SUPFAM" id="SSF160214">
    <property type="entry name" value="FlaG-like"/>
    <property type="match status" value="1"/>
</dbReference>
<dbReference type="RefSeq" id="WP_191705964.1">
    <property type="nucleotide sequence ID" value="NZ_JACSQA010000002.1"/>
</dbReference>
<accession>A0ABR8X7U3</accession>
<dbReference type="EMBL" id="JACSQA010000002">
    <property type="protein sequence ID" value="MBD8025399.1"/>
    <property type="molecule type" value="Genomic_DNA"/>
</dbReference>
<organism evidence="1 2">
    <name type="scientific">Ureibacillus galli</name>
    <dbReference type="NCBI Taxonomy" id="2762222"/>
    <lineage>
        <taxon>Bacteria</taxon>
        <taxon>Bacillati</taxon>
        <taxon>Bacillota</taxon>
        <taxon>Bacilli</taxon>
        <taxon>Bacillales</taxon>
        <taxon>Caryophanaceae</taxon>
        <taxon>Ureibacillus</taxon>
    </lineage>
</organism>
<evidence type="ECO:0000313" key="2">
    <source>
        <dbReference type="Proteomes" id="UP000640930"/>
    </source>
</evidence>
<dbReference type="Gene3D" id="3.30.160.170">
    <property type="entry name" value="FlaG-like"/>
    <property type="match status" value="1"/>
</dbReference>
<comment type="caution">
    <text evidence="1">The sequence shown here is derived from an EMBL/GenBank/DDBJ whole genome shotgun (WGS) entry which is preliminary data.</text>
</comment>
<dbReference type="Proteomes" id="UP000640930">
    <property type="component" value="Unassembled WGS sequence"/>
</dbReference>
<keyword evidence="1" id="KW-0966">Cell projection</keyword>
<protein>
    <submittedName>
        <fullName evidence="1">Flagellar protein FlaG</fullName>
    </submittedName>
</protein>